<dbReference type="PANTHER" id="PTHR30489">
    <property type="entry name" value="LIPOPROTEIN-RELEASING SYSTEM TRANSMEMBRANE PROTEIN LOLE"/>
    <property type="match status" value="1"/>
</dbReference>
<keyword evidence="11" id="KW-0132">Cell division</keyword>
<comment type="similarity">
    <text evidence="2">Belongs to the ABC-4 integral membrane protein family. LolC/E subfamily.</text>
</comment>
<dbReference type="InterPro" id="IPR011925">
    <property type="entry name" value="LolCE_TM"/>
</dbReference>
<evidence type="ECO:0000256" key="3">
    <source>
        <dbReference type="ARBA" id="ARBA00022448"/>
    </source>
</evidence>
<keyword evidence="12" id="KW-1185">Reference proteome</keyword>
<dbReference type="GO" id="GO:0098797">
    <property type="term" value="C:plasma membrane protein complex"/>
    <property type="evidence" value="ECO:0007669"/>
    <property type="project" value="TreeGrafter"/>
</dbReference>
<dbReference type="STRING" id="197479.BFW38_04790"/>
<dbReference type="PANTHER" id="PTHR30489:SF0">
    <property type="entry name" value="LIPOPROTEIN-RELEASING SYSTEM TRANSMEMBRANE PROTEIN LOLE"/>
    <property type="match status" value="1"/>
</dbReference>
<protein>
    <submittedName>
        <fullName evidence="11">Cell division protein FtsX</fullName>
    </submittedName>
</protein>
<dbReference type="NCBIfam" id="TIGR02212">
    <property type="entry name" value="lolCE"/>
    <property type="match status" value="1"/>
</dbReference>
<dbReference type="InterPro" id="IPR025857">
    <property type="entry name" value="MacB_PCD"/>
</dbReference>
<dbReference type="InterPro" id="IPR051447">
    <property type="entry name" value="Lipoprotein-release_system"/>
</dbReference>
<evidence type="ECO:0000313" key="11">
    <source>
        <dbReference type="EMBL" id="ODC02965.1"/>
    </source>
</evidence>
<dbReference type="InterPro" id="IPR003838">
    <property type="entry name" value="ABC3_permease_C"/>
</dbReference>
<evidence type="ECO:0000256" key="4">
    <source>
        <dbReference type="ARBA" id="ARBA00022475"/>
    </source>
</evidence>
<dbReference type="GO" id="GO:0042953">
    <property type="term" value="P:lipoprotein transport"/>
    <property type="evidence" value="ECO:0007669"/>
    <property type="project" value="InterPro"/>
</dbReference>
<dbReference type="Proteomes" id="UP000094291">
    <property type="component" value="Unassembled WGS sequence"/>
</dbReference>
<keyword evidence="3" id="KW-0813">Transport</keyword>
<accession>A0A1E2V8J2</accession>
<name>A0A1E2V8J2_9GAMM</name>
<dbReference type="Pfam" id="PF02687">
    <property type="entry name" value="FtsX"/>
    <property type="match status" value="1"/>
</dbReference>
<evidence type="ECO:0000256" key="5">
    <source>
        <dbReference type="ARBA" id="ARBA00022692"/>
    </source>
</evidence>
<reference evidence="11 12" key="1">
    <citation type="submission" date="2016-08" db="EMBL/GenBank/DDBJ databases">
        <authorList>
            <person name="Seilhamer J.J."/>
        </authorList>
    </citation>
    <scope>NUCLEOTIDE SEQUENCE [LARGE SCALE GENOMIC DNA]</scope>
    <source>
        <strain evidence="11 12">PH27A</strain>
    </source>
</reference>
<feature type="domain" description="MacB-like periplasmic core" evidence="10">
    <location>
        <begin position="26"/>
        <end position="229"/>
    </location>
</feature>
<dbReference type="AlphaFoldDB" id="A0A1E2V8J2"/>
<dbReference type="GO" id="GO:0051301">
    <property type="term" value="P:cell division"/>
    <property type="evidence" value="ECO:0007669"/>
    <property type="project" value="UniProtKB-KW"/>
</dbReference>
<comment type="caution">
    <text evidence="11">The sequence shown here is derived from an EMBL/GenBank/DDBJ whole genome shotgun (WGS) entry which is preliminary data.</text>
</comment>
<proteinExistence type="inferred from homology"/>
<evidence type="ECO:0000256" key="7">
    <source>
        <dbReference type="ARBA" id="ARBA00023136"/>
    </source>
</evidence>
<evidence type="ECO:0000259" key="10">
    <source>
        <dbReference type="Pfam" id="PF12704"/>
    </source>
</evidence>
<dbReference type="OrthoDB" id="9808461at2"/>
<evidence type="ECO:0000313" key="12">
    <source>
        <dbReference type="Proteomes" id="UP000094291"/>
    </source>
</evidence>
<keyword evidence="4" id="KW-1003">Cell membrane</keyword>
<gene>
    <name evidence="11" type="ORF">BFW38_04790</name>
</gene>
<feature type="transmembrane region" description="Helical" evidence="8">
    <location>
        <begin position="379"/>
        <end position="399"/>
    </location>
</feature>
<keyword evidence="6 8" id="KW-1133">Transmembrane helix</keyword>
<dbReference type="EMBL" id="MDTQ01000001">
    <property type="protein sequence ID" value="ODC02965.1"/>
    <property type="molecule type" value="Genomic_DNA"/>
</dbReference>
<sequence>MASIPLMVGLRYTRAKRRNHFISFISMTSMIGMMLGVAVLILVLSVMNGFDHELRQRILGMVPHTAIKRADGFAQWHEVADQIRQRSDVQGVAPFISTQGMLMHSGYTRGALVNGIDPELENQVSIVGHHLKNGLELTDLKPGQYGIILGDILARFLRVEVGDKVTLLLPEASITPGGIFPRLKRFTVIGTFSVGAELDSNLAYANLKDMQVLTRSGDGIEGLRLKLNDLFKAPQITWSILQDLGPGYSGLDWTRTHGNLFQAIQMEKRMIGLLLLIIVAVAAFNIVSTLIMVVTDKQSDIAILRTLGATPGTIMRIFIVQGLTIGVIGIVLGVSLGVVLALTVSDIVAWIEQVFHIQFLDANVYFISYLPSQLEWSDVGFITAAALLLSALSTLYPAWRASRVQPAEALRHE</sequence>
<evidence type="ECO:0000256" key="2">
    <source>
        <dbReference type="ARBA" id="ARBA00005236"/>
    </source>
</evidence>
<keyword evidence="11" id="KW-0131">Cell cycle</keyword>
<feature type="transmembrane region" description="Helical" evidence="8">
    <location>
        <begin position="271"/>
        <end position="294"/>
    </location>
</feature>
<evidence type="ECO:0000256" key="8">
    <source>
        <dbReference type="SAM" id="Phobius"/>
    </source>
</evidence>
<evidence type="ECO:0000256" key="6">
    <source>
        <dbReference type="ARBA" id="ARBA00022989"/>
    </source>
</evidence>
<evidence type="ECO:0000259" key="9">
    <source>
        <dbReference type="Pfam" id="PF02687"/>
    </source>
</evidence>
<feature type="transmembrane region" description="Helical" evidence="8">
    <location>
        <begin position="314"/>
        <end position="340"/>
    </location>
</feature>
<feature type="domain" description="ABC3 transporter permease C-terminal" evidence="9">
    <location>
        <begin position="273"/>
        <end position="406"/>
    </location>
</feature>
<dbReference type="RefSeq" id="WP_068997360.1">
    <property type="nucleotide sequence ID" value="NZ_MDTQ01000001.1"/>
</dbReference>
<feature type="transmembrane region" description="Helical" evidence="8">
    <location>
        <begin position="20"/>
        <end position="47"/>
    </location>
</feature>
<keyword evidence="7 8" id="KW-0472">Membrane</keyword>
<organism evidence="11 12">
    <name type="scientific">Terasakiispira papahanaumokuakeensis</name>
    <dbReference type="NCBI Taxonomy" id="197479"/>
    <lineage>
        <taxon>Bacteria</taxon>
        <taxon>Pseudomonadati</taxon>
        <taxon>Pseudomonadota</taxon>
        <taxon>Gammaproteobacteria</taxon>
        <taxon>Oceanospirillales</taxon>
        <taxon>Terasakiispira</taxon>
    </lineage>
</organism>
<comment type="subcellular location">
    <subcellularLocation>
        <location evidence="1">Cell membrane</location>
        <topology evidence="1">Multi-pass membrane protein</topology>
    </subcellularLocation>
</comment>
<evidence type="ECO:0000256" key="1">
    <source>
        <dbReference type="ARBA" id="ARBA00004651"/>
    </source>
</evidence>
<keyword evidence="5 8" id="KW-0812">Transmembrane</keyword>
<dbReference type="GO" id="GO:0044874">
    <property type="term" value="P:lipoprotein localization to outer membrane"/>
    <property type="evidence" value="ECO:0007669"/>
    <property type="project" value="TreeGrafter"/>
</dbReference>
<dbReference type="Pfam" id="PF12704">
    <property type="entry name" value="MacB_PCD"/>
    <property type="match status" value="1"/>
</dbReference>